<feature type="compositionally biased region" description="Polar residues" evidence="6">
    <location>
        <begin position="355"/>
        <end position="377"/>
    </location>
</feature>
<dbReference type="PANTHER" id="PTHR23301:SF0">
    <property type="entry name" value="CHITIN-BINDING TYPE-2 DOMAIN-CONTAINING PROTEIN-RELATED"/>
    <property type="match status" value="1"/>
</dbReference>
<evidence type="ECO:0000256" key="3">
    <source>
        <dbReference type="ARBA" id="ARBA00022737"/>
    </source>
</evidence>
<evidence type="ECO:0000256" key="5">
    <source>
        <dbReference type="ARBA" id="ARBA00023180"/>
    </source>
</evidence>
<dbReference type="Gene3D" id="2.170.140.10">
    <property type="entry name" value="Chitin binding domain"/>
    <property type="match status" value="3"/>
</dbReference>
<gene>
    <name evidence="8" type="ORF">TKK_010119</name>
</gene>
<dbReference type="InterPro" id="IPR051940">
    <property type="entry name" value="Chitin_bind-dev_reg"/>
</dbReference>
<dbReference type="EMBL" id="JBJJXI010000077">
    <property type="protein sequence ID" value="KAL3395793.1"/>
    <property type="molecule type" value="Genomic_DNA"/>
</dbReference>
<keyword evidence="5" id="KW-0325">Glycoprotein</keyword>
<evidence type="ECO:0000259" key="7">
    <source>
        <dbReference type="PROSITE" id="PS50940"/>
    </source>
</evidence>
<dbReference type="InterPro" id="IPR036508">
    <property type="entry name" value="Chitin-bd_dom_sf"/>
</dbReference>
<feature type="compositionally biased region" description="Low complexity" evidence="6">
    <location>
        <begin position="210"/>
        <end position="221"/>
    </location>
</feature>
<keyword evidence="9" id="KW-1185">Reference proteome</keyword>
<feature type="region of interest" description="Disordered" evidence="6">
    <location>
        <begin position="51"/>
        <end position="377"/>
    </location>
</feature>
<dbReference type="SUPFAM" id="SSF57625">
    <property type="entry name" value="Invertebrate chitin-binding proteins"/>
    <property type="match status" value="3"/>
</dbReference>
<dbReference type="InterPro" id="IPR002557">
    <property type="entry name" value="Chitin-bd_dom"/>
</dbReference>
<feature type="domain" description="Chitin-binding type-2" evidence="7">
    <location>
        <begin position="594"/>
        <end position="652"/>
    </location>
</feature>
<evidence type="ECO:0000313" key="8">
    <source>
        <dbReference type="EMBL" id="KAL3395793.1"/>
    </source>
</evidence>
<evidence type="ECO:0000256" key="6">
    <source>
        <dbReference type="SAM" id="MobiDB-lite"/>
    </source>
</evidence>
<feature type="compositionally biased region" description="Low complexity" evidence="6">
    <location>
        <begin position="85"/>
        <end position="95"/>
    </location>
</feature>
<dbReference type="GO" id="GO:0008061">
    <property type="term" value="F:chitin binding"/>
    <property type="evidence" value="ECO:0007669"/>
    <property type="project" value="UniProtKB-KW"/>
</dbReference>
<evidence type="ECO:0000256" key="2">
    <source>
        <dbReference type="ARBA" id="ARBA00022729"/>
    </source>
</evidence>
<feature type="compositionally biased region" description="Low complexity" evidence="6">
    <location>
        <begin position="168"/>
        <end position="178"/>
    </location>
</feature>
<protein>
    <recommendedName>
        <fullName evidence="7">Chitin-binding type-2 domain-containing protein</fullName>
    </recommendedName>
</protein>
<dbReference type="SMART" id="SM00494">
    <property type="entry name" value="ChtBD2"/>
    <property type="match status" value="3"/>
</dbReference>
<proteinExistence type="predicted"/>
<evidence type="ECO:0000313" key="9">
    <source>
        <dbReference type="Proteomes" id="UP001627154"/>
    </source>
</evidence>
<dbReference type="PANTHER" id="PTHR23301">
    <property type="entry name" value="CHITIN BINDING PERITROPHIN-A"/>
    <property type="match status" value="1"/>
</dbReference>
<keyword evidence="3" id="KW-0677">Repeat</keyword>
<dbReference type="Pfam" id="PF01607">
    <property type="entry name" value="CBM_14"/>
    <property type="match status" value="3"/>
</dbReference>
<reference evidence="8 9" key="1">
    <citation type="journal article" date="2024" name="bioRxiv">
        <title>A reference genome for Trichogramma kaykai: A tiny desert-dwelling parasitoid wasp with competing sex-ratio distorters.</title>
        <authorList>
            <person name="Culotta J."/>
            <person name="Lindsey A.R."/>
        </authorList>
    </citation>
    <scope>NUCLEOTIDE SEQUENCE [LARGE SCALE GENOMIC DNA]</scope>
    <source>
        <strain evidence="8 9">KSX58</strain>
    </source>
</reference>
<feature type="compositionally biased region" description="Low complexity" evidence="6">
    <location>
        <begin position="272"/>
        <end position="283"/>
    </location>
</feature>
<organism evidence="8 9">
    <name type="scientific">Trichogramma kaykai</name>
    <dbReference type="NCBI Taxonomy" id="54128"/>
    <lineage>
        <taxon>Eukaryota</taxon>
        <taxon>Metazoa</taxon>
        <taxon>Ecdysozoa</taxon>
        <taxon>Arthropoda</taxon>
        <taxon>Hexapoda</taxon>
        <taxon>Insecta</taxon>
        <taxon>Pterygota</taxon>
        <taxon>Neoptera</taxon>
        <taxon>Endopterygota</taxon>
        <taxon>Hymenoptera</taxon>
        <taxon>Apocrita</taxon>
        <taxon>Proctotrupomorpha</taxon>
        <taxon>Chalcidoidea</taxon>
        <taxon>Trichogrammatidae</taxon>
        <taxon>Trichogramma</taxon>
    </lineage>
</organism>
<keyword evidence="2" id="KW-0732">Signal</keyword>
<keyword evidence="1" id="KW-0147">Chitin-binding</keyword>
<comment type="caution">
    <text evidence="8">The sequence shown here is derived from an EMBL/GenBank/DDBJ whole genome shotgun (WGS) entry which is preliminary data.</text>
</comment>
<dbReference type="PROSITE" id="PS50940">
    <property type="entry name" value="CHIT_BIND_II"/>
    <property type="match status" value="3"/>
</dbReference>
<sequence length="662" mass="73708">MDCAYWFLQNVVNIRKKIAEGKNRGDIPDYEEPEPQSPTEYLPIELVTLTPVPQEEKPEPQTENVPIEVVTPSPISEEAEPEPQTENVPIEVVTPTPTPQSPTKNVPIEVVTPTPVQDEKELEPQTENVPIEVVSPTPTLEEEEPEPQTENVPIEVVSPTPEPQTENVPIEVVTSTPTPEEEEPEPQTENVPIEVVSPTPALEEEETEPQTENVPIEVVTPTPTPEEEEPEPQTENIPIEVVSPTSEPPTEKVPIEVVSPTPALEEEETEPQTENVPIEVVTPTPTPEEEEPEPQTENIPIEVVSPTPLPEKEEPEPQTDNVPIEVVTPTPEPFTENVPIQVVTTTPVPNKKTTRSPSSDRQPGSRTSTTSSPARNTLIQISTIQDIGNCVGSCPKFNGCNSVYLAHRNCEKFCQCSNGRPIVMDCPAKLHFNIRLNVCDYPRRAGCPEIKTIPPTNNCRLSPKVTPRTPKYQGVSIIRQSERLETPHNYNFKVSTEQDSDYCKGYCPRVDGYNSVYLPHVNCRKFCQCFIGHAVVFDCPGNLHFNTKLNVCDWPQNAGCTGVQNPNNRFSEESNISLKPLVVVKDSNSPKYCQGTCSQFVIYSSTYMPNAFCNRFCQCANGRPYVFECPQHLHFNPKLNVCDWPHNAQCTGIGGLGKKWYL</sequence>
<feature type="compositionally biased region" description="Low complexity" evidence="6">
    <location>
        <begin position="322"/>
        <end position="351"/>
    </location>
</feature>
<accession>A0ABD2WT99</accession>
<dbReference type="AlphaFoldDB" id="A0ABD2WT99"/>
<keyword evidence="4" id="KW-1015">Disulfide bond</keyword>
<feature type="domain" description="Chitin-binding type-2" evidence="7">
    <location>
        <begin position="391"/>
        <end position="449"/>
    </location>
</feature>
<name>A0ABD2WT99_9HYME</name>
<dbReference type="Proteomes" id="UP001627154">
    <property type="component" value="Unassembled WGS sequence"/>
</dbReference>
<evidence type="ECO:0000256" key="4">
    <source>
        <dbReference type="ARBA" id="ARBA00023157"/>
    </source>
</evidence>
<feature type="domain" description="Chitin-binding type-2" evidence="7">
    <location>
        <begin position="504"/>
        <end position="562"/>
    </location>
</feature>
<evidence type="ECO:0000256" key="1">
    <source>
        <dbReference type="ARBA" id="ARBA00022669"/>
    </source>
</evidence>